<organism evidence="2 3">
    <name type="scientific">candidate division WS6 bacterium GW2011_GWE1_34_7</name>
    <dbReference type="NCBI Taxonomy" id="1619093"/>
    <lineage>
        <taxon>Bacteria</taxon>
        <taxon>Candidatus Dojkabacteria</taxon>
    </lineage>
</organism>
<dbReference type="Gene3D" id="1.10.530.10">
    <property type="match status" value="1"/>
</dbReference>
<reference evidence="2 3" key="1">
    <citation type="journal article" date="2015" name="Nature">
        <title>rRNA introns, odd ribosomes, and small enigmatic genomes across a large radiation of phyla.</title>
        <authorList>
            <person name="Brown C.T."/>
            <person name="Hug L.A."/>
            <person name="Thomas B.C."/>
            <person name="Sharon I."/>
            <person name="Castelle C.J."/>
            <person name="Singh A."/>
            <person name="Wilkins M.J."/>
            <person name="Williams K.H."/>
            <person name="Banfield J.F."/>
        </authorList>
    </citation>
    <scope>NUCLEOTIDE SEQUENCE [LARGE SCALE GENOMIC DNA]</scope>
</reference>
<sequence length="156" mass="18126">MKKWITIIPLLVSINLLAPDISISYRKMMDIMDTDITVTAMSHKTKVLTALINLESGGKSNVINRSEQAYGILQIRQIYLDEYKRLTFKKFNLNDMLDRDKSIEVFTAIMDHYVPTYNLDSIACLHNSGKLTQRAFMATKEYRKKAINQYKRLENL</sequence>
<dbReference type="AlphaFoldDB" id="A0A0G0ECK8"/>
<gene>
    <name evidence="2" type="ORF">UR61_C0032G0011</name>
</gene>
<proteinExistence type="predicted"/>
<dbReference type="InterPro" id="IPR023346">
    <property type="entry name" value="Lysozyme-like_dom_sf"/>
</dbReference>
<dbReference type="SUPFAM" id="SSF53955">
    <property type="entry name" value="Lysozyme-like"/>
    <property type="match status" value="1"/>
</dbReference>
<feature type="domain" description="Transglycosylase SLT" evidence="1">
    <location>
        <begin position="43"/>
        <end position="132"/>
    </location>
</feature>
<dbReference type="Pfam" id="PF01464">
    <property type="entry name" value="SLT"/>
    <property type="match status" value="1"/>
</dbReference>
<dbReference type="InterPro" id="IPR008258">
    <property type="entry name" value="Transglycosylase_SLT_dom_1"/>
</dbReference>
<dbReference type="EMBL" id="LBPV01000032">
    <property type="protein sequence ID" value="KKP65127.1"/>
    <property type="molecule type" value="Genomic_DNA"/>
</dbReference>
<protein>
    <recommendedName>
        <fullName evidence="1">Transglycosylase SLT domain-containing protein</fullName>
    </recommendedName>
</protein>
<evidence type="ECO:0000313" key="2">
    <source>
        <dbReference type="EMBL" id="KKP65127.1"/>
    </source>
</evidence>
<dbReference type="Proteomes" id="UP000033866">
    <property type="component" value="Unassembled WGS sequence"/>
</dbReference>
<evidence type="ECO:0000259" key="1">
    <source>
        <dbReference type="Pfam" id="PF01464"/>
    </source>
</evidence>
<name>A0A0G0ECK8_9BACT</name>
<accession>A0A0G0ECK8</accession>
<evidence type="ECO:0000313" key="3">
    <source>
        <dbReference type="Proteomes" id="UP000033866"/>
    </source>
</evidence>
<comment type="caution">
    <text evidence="2">The sequence shown here is derived from an EMBL/GenBank/DDBJ whole genome shotgun (WGS) entry which is preliminary data.</text>
</comment>